<dbReference type="AlphaFoldDB" id="E4TY72"/>
<name>E4TY72_SULKY</name>
<accession>E4TY72</accession>
<proteinExistence type="predicted"/>
<dbReference type="STRING" id="709032.Sulku_1329"/>
<dbReference type="Proteomes" id="UP000008721">
    <property type="component" value="Chromosome"/>
</dbReference>
<dbReference type="RefSeq" id="WP_013460189.1">
    <property type="nucleotide sequence ID" value="NC_014762.1"/>
</dbReference>
<reference evidence="1 2" key="1">
    <citation type="journal article" date="2012" name="Stand. Genomic Sci.">
        <title>Complete genome sequence of the sulfur compounds oxidizing chemolithoautotroph Sulfuricurvum kujiense type strain (YK-1(T)).</title>
        <authorList>
            <person name="Han C."/>
            <person name="Kotsyurbenko O."/>
            <person name="Chertkov O."/>
            <person name="Held B."/>
            <person name="Lapidus A."/>
            <person name="Nolan M."/>
            <person name="Lucas S."/>
            <person name="Hammon N."/>
            <person name="Deshpande S."/>
            <person name="Cheng J.F."/>
            <person name="Tapia R."/>
            <person name="Goodwin L.A."/>
            <person name="Pitluck S."/>
            <person name="Liolios K."/>
            <person name="Pagani I."/>
            <person name="Ivanova N."/>
            <person name="Mavromatis K."/>
            <person name="Mikhailova N."/>
            <person name="Pati A."/>
            <person name="Chen A."/>
            <person name="Palaniappan K."/>
            <person name="Land M."/>
            <person name="Hauser L."/>
            <person name="Chang Y.J."/>
            <person name="Jeffries C.D."/>
            <person name="Brambilla E.M."/>
            <person name="Rohde M."/>
            <person name="Spring S."/>
            <person name="Sikorski J."/>
            <person name="Goker M."/>
            <person name="Woyke T."/>
            <person name="Bristow J."/>
            <person name="Eisen J.A."/>
            <person name="Markowitz V."/>
            <person name="Hugenholtz P."/>
            <person name="Kyrpides N.C."/>
            <person name="Klenk H.P."/>
            <person name="Detter J.C."/>
        </authorList>
    </citation>
    <scope>NUCLEOTIDE SEQUENCE [LARGE SCALE GENOMIC DNA]</scope>
    <source>
        <strain evidence="2">ATCC BAA-921 / DSM 16994 / JCM 11577 / YK-1</strain>
    </source>
</reference>
<keyword evidence="2" id="KW-1185">Reference proteome</keyword>
<dbReference type="KEGG" id="sku:Sulku_1329"/>
<dbReference type="OrthoDB" id="5365748at2"/>
<protein>
    <submittedName>
        <fullName evidence="1">Uncharacterized protein</fullName>
    </submittedName>
</protein>
<dbReference type="HOGENOM" id="CLU_2095625_0_0_7"/>
<sequence>MASVEDAKNQAREYIKLTQTNIVKLAGTVVSNYISEPKAKLKDGEPVFIDGVQQFYAPRMSCKVAFVGGEAEIPLNSEQYKKVKIGEMYLFTGRQGLIKSFGSESVGVVYDTIEEI</sequence>
<evidence type="ECO:0000313" key="2">
    <source>
        <dbReference type="Proteomes" id="UP000008721"/>
    </source>
</evidence>
<gene>
    <name evidence="1" type="ordered locus">Sulku_1329</name>
</gene>
<evidence type="ECO:0000313" key="1">
    <source>
        <dbReference type="EMBL" id="ADR33992.1"/>
    </source>
</evidence>
<organism evidence="1 2">
    <name type="scientific">Sulfuricurvum kujiense (strain ATCC BAA-921 / DSM 16994 / JCM 11577 / YK-1)</name>
    <dbReference type="NCBI Taxonomy" id="709032"/>
    <lineage>
        <taxon>Bacteria</taxon>
        <taxon>Pseudomonadati</taxon>
        <taxon>Campylobacterota</taxon>
        <taxon>Epsilonproteobacteria</taxon>
        <taxon>Campylobacterales</taxon>
        <taxon>Sulfurimonadaceae</taxon>
        <taxon>Sulfuricurvum</taxon>
    </lineage>
</organism>
<dbReference type="EMBL" id="CP002355">
    <property type="protein sequence ID" value="ADR33992.1"/>
    <property type="molecule type" value="Genomic_DNA"/>
</dbReference>